<accession>A0A133UX19</accession>
<name>A0A133UX19_9EURY</name>
<dbReference type="Pfam" id="PF09719">
    <property type="entry name" value="C_GCAxxG_C_C"/>
    <property type="match status" value="1"/>
</dbReference>
<sequence length="169" mass="19248">MNKKMLEKAYELGFEFEKNYHGCAQCVIGAIYELFPEMKERKVFQSASGLAAGIGLSTEGHCGALSAGVMILSQKFGRTLRKIEDSEERRFKAYRLSEKLVEKFLGVYSSVKCKEIQKKLMGRSFYLFDPDDWEAFEKIGGHKKVCPDVVGKATKWTVEILLNEKENKD</sequence>
<organism evidence="1 2">
    <name type="scientific">candidate division MSBL1 archaeon SCGC-AAA259M10</name>
    <dbReference type="NCBI Taxonomy" id="1698270"/>
    <lineage>
        <taxon>Archaea</taxon>
        <taxon>Methanobacteriati</taxon>
        <taxon>Methanobacteriota</taxon>
        <taxon>candidate division MSBL1</taxon>
    </lineage>
</organism>
<evidence type="ECO:0008006" key="3">
    <source>
        <dbReference type="Google" id="ProtNLM"/>
    </source>
</evidence>
<evidence type="ECO:0000313" key="1">
    <source>
        <dbReference type="EMBL" id="KXA98732.1"/>
    </source>
</evidence>
<reference evidence="1 2" key="1">
    <citation type="journal article" date="2016" name="Sci. Rep.">
        <title>Metabolic traits of an uncultured archaeal lineage -MSBL1- from brine pools of the Red Sea.</title>
        <authorList>
            <person name="Mwirichia R."/>
            <person name="Alam I."/>
            <person name="Rashid M."/>
            <person name="Vinu M."/>
            <person name="Ba-Alawi W."/>
            <person name="Anthony Kamau A."/>
            <person name="Kamanda Ngugi D."/>
            <person name="Goker M."/>
            <person name="Klenk H.P."/>
            <person name="Bajic V."/>
            <person name="Stingl U."/>
        </authorList>
    </citation>
    <scope>NUCLEOTIDE SEQUENCE [LARGE SCALE GENOMIC DNA]</scope>
    <source>
        <strain evidence="1">SCGC-AAA259M10</strain>
    </source>
</reference>
<evidence type="ECO:0000313" key="2">
    <source>
        <dbReference type="Proteomes" id="UP000070341"/>
    </source>
</evidence>
<protein>
    <recommendedName>
        <fullName evidence="3">C_GCAxxG_C_C family protein</fullName>
    </recommendedName>
</protein>
<gene>
    <name evidence="1" type="ORF">AKJ40_04510</name>
</gene>
<dbReference type="Proteomes" id="UP000070341">
    <property type="component" value="Unassembled WGS sequence"/>
</dbReference>
<dbReference type="EMBL" id="LHXU01000096">
    <property type="protein sequence ID" value="KXA98732.1"/>
    <property type="molecule type" value="Genomic_DNA"/>
</dbReference>
<comment type="caution">
    <text evidence="1">The sequence shown here is derived from an EMBL/GenBank/DDBJ whole genome shotgun (WGS) entry which is preliminary data.</text>
</comment>
<dbReference type="InterPro" id="IPR010181">
    <property type="entry name" value="CGCAxxGCC_motif"/>
</dbReference>
<proteinExistence type="predicted"/>
<keyword evidence="2" id="KW-1185">Reference proteome</keyword>
<dbReference type="AlphaFoldDB" id="A0A133UX19"/>